<protein>
    <submittedName>
        <fullName evidence="1">Uncharacterized protein</fullName>
    </submittedName>
</protein>
<name>A0A371IJ51_9FIRM</name>
<gene>
    <name evidence="1" type="ORF">BBG48_009635</name>
    <name evidence="2" type="ORF">FL857_09330</name>
</gene>
<dbReference type="Proteomes" id="UP000093352">
    <property type="component" value="Unassembled WGS sequence"/>
</dbReference>
<evidence type="ECO:0000313" key="2">
    <source>
        <dbReference type="EMBL" id="TRW24036.1"/>
    </source>
</evidence>
<organism evidence="1 3">
    <name type="scientific">Criibacterium bergeronii</name>
    <dbReference type="NCBI Taxonomy" id="1871336"/>
    <lineage>
        <taxon>Bacteria</taxon>
        <taxon>Bacillati</taxon>
        <taxon>Bacillota</taxon>
        <taxon>Clostridia</taxon>
        <taxon>Peptostreptococcales</taxon>
        <taxon>Filifactoraceae</taxon>
        <taxon>Criibacterium</taxon>
    </lineage>
</organism>
<proteinExistence type="predicted"/>
<reference evidence="1 3" key="1">
    <citation type="journal article" date="2016" name="Genome Announc.">
        <title>Draft Genome Sequence of Criibacterium bergeronii gen. nov., sp. nov., Strain CCRI-22567T, Isolated from a Vaginal Sample from a Woman with Bacterial Vaginosis.</title>
        <authorList>
            <person name="Maheux A.F."/>
            <person name="Berube E."/>
            <person name="Boudreau D.K."/>
            <person name="Raymond F."/>
            <person name="Corbeil J."/>
            <person name="Roy P.H."/>
            <person name="Boissinot M."/>
            <person name="Omar R.F."/>
        </authorList>
    </citation>
    <scope>NUCLEOTIDE SEQUENCE [LARGE SCALE GENOMIC DNA]</scope>
    <source>
        <strain evidence="1 3">CCRI-22567</strain>
    </source>
</reference>
<reference evidence="2 4" key="3">
    <citation type="submission" date="2019-07" db="EMBL/GenBank/DDBJ databases">
        <title>Criibacterium bergeronii gen. nov., sp. nov. isolated from human clinical samples.</title>
        <authorList>
            <person name="Maheux A.F."/>
            <person name="Boudreau D.K."/>
            <person name="Berube E."/>
            <person name="Brodeur S."/>
            <person name="Bernard K.A."/>
            <person name="Abed J.Y."/>
            <person name="Ducrey E."/>
            <person name="Guay E.F."/>
            <person name="Raymond F."/>
            <person name="Corbeil J."/>
            <person name="Domingo M.-C."/>
            <person name="Roy P.H."/>
            <person name="Boissinot M."/>
            <person name="Tocheva E.I."/>
            <person name="Omar R.F."/>
        </authorList>
    </citation>
    <scope>NUCLEOTIDE SEQUENCE [LARGE SCALE GENOMIC DNA]</scope>
    <source>
        <strain evidence="2 4">CCRI-24246</strain>
    </source>
</reference>
<dbReference type="STRING" id="1871336.BBG48_08140"/>
<dbReference type="RefSeq" id="WP_068912075.1">
    <property type="nucleotide sequence ID" value="NZ_MBEW02000032.1"/>
</dbReference>
<dbReference type="AlphaFoldDB" id="A0A371IJ51"/>
<dbReference type="Proteomes" id="UP000319424">
    <property type="component" value="Unassembled WGS sequence"/>
</dbReference>
<keyword evidence="3" id="KW-1185">Reference proteome</keyword>
<evidence type="ECO:0000313" key="1">
    <source>
        <dbReference type="EMBL" id="RDY20508.1"/>
    </source>
</evidence>
<dbReference type="EMBL" id="VJXW01000016">
    <property type="protein sequence ID" value="TRW24036.1"/>
    <property type="molecule type" value="Genomic_DNA"/>
</dbReference>
<evidence type="ECO:0000313" key="4">
    <source>
        <dbReference type="Proteomes" id="UP000319424"/>
    </source>
</evidence>
<reference evidence="1" key="2">
    <citation type="submission" date="2018-07" db="EMBL/GenBank/DDBJ databases">
        <authorList>
            <person name="Quirk P.G."/>
            <person name="Krulwich T.A."/>
        </authorList>
    </citation>
    <scope>NUCLEOTIDE SEQUENCE</scope>
    <source>
        <strain evidence="1">CCRI-22567</strain>
    </source>
</reference>
<evidence type="ECO:0000313" key="3">
    <source>
        <dbReference type="Proteomes" id="UP000093352"/>
    </source>
</evidence>
<comment type="caution">
    <text evidence="1">The sequence shown here is derived from an EMBL/GenBank/DDBJ whole genome shotgun (WGS) entry which is preliminary data.</text>
</comment>
<sequence length="59" mass="6746">MKVIGNTNKYDDIINLEYPFKAKDNIDYSIKKVAQFAPFKALKGGENISTQEKTKIYTT</sequence>
<dbReference type="OrthoDB" id="361760at2"/>
<dbReference type="EMBL" id="MBEW02000032">
    <property type="protein sequence ID" value="RDY20508.1"/>
    <property type="molecule type" value="Genomic_DNA"/>
</dbReference>
<accession>A0A371IJ51</accession>